<evidence type="ECO:0000256" key="1">
    <source>
        <dbReference type="ARBA" id="ARBA00004141"/>
    </source>
</evidence>
<evidence type="ECO:0000256" key="4">
    <source>
        <dbReference type="ARBA" id="ARBA00023136"/>
    </source>
</evidence>
<evidence type="ECO:0000256" key="2">
    <source>
        <dbReference type="ARBA" id="ARBA00022692"/>
    </source>
</evidence>
<feature type="transmembrane region" description="Helical" evidence="5">
    <location>
        <begin position="102"/>
        <end position="120"/>
    </location>
</feature>
<reference evidence="6 7" key="1">
    <citation type="submission" date="2020-04" db="EMBL/GenBank/DDBJ databases">
        <title>Flammeovirga sp. SR4, a novel species isolated from seawater.</title>
        <authorList>
            <person name="Wang X."/>
        </authorList>
    </citation>
    <scope>NUCLEOTIDE SEQUENCE [LARGE SCALE GENOMIC DNA]</scope>
    <source>
        <strain evidence="6 7">ATCC 23126</strain>
    </source>
</reference>
<accession>A0A7X9RT95</accession>
<dbReference type="PANTHER" id="PTHR43701:SF2">
    <property type="entry name" value="MEMBRANE TRANSPORTER PROTEIN YJNA-RELATED"/>
    <property type="match status" value="1"/>
</dbReference>
<keyword evidence="7" id="KW-1185">Reference proteome</keyword>
<dbReference type="AlphaFoldDB" id="A0A7X9RT95"/>
<sequence length="255" mass="28463">MDEQIYKYIFWFLVCSFSSVITSISGGGGMLSLPALIYLGLPDAVILGTNKVILTTASITATFQYHRKGFLKINRQLLIACGISLVMAVCGAELSKLMNAKYMLYLLLVIILFLFTLEWYKRKHPKSETDFDDNVPSKIVYPTAFLIGLYSGFFGPGTSVICFFILSFFSNIPVMVNVAFSKSLAMISSMSALFFFMMEGLVYWDYGLVGVVGAFLGSWIGAELVVKVNPKVVKAFFNVILILFLLKTLYDLSQY</sequence>
<comment type="subcellular location">
    <subcellularLocation>
        <location evidence="5">Cell membrane</location>
        <topology evidence="5">Multi-pass membrane protein</topology>
    </subcellularLocation>
    <subcellularLocation>
        <location evidence="1">Membrane</location>
        <topology evidence="1">Multi-pass membrane protein</topology>
    </subcellularLocation>
</comment>
<feature type="transmembrane region" description="Helical" evidence="5">
    <location>
        <begin position="232"/>
        <end position="250"/>
    </location>
</feature>
<dbReference type="RefSeq" id="WP_169654938.1">
    <property type="nucleotide sequence ID" value="NZ_JABANE010000006.1"/>
</dbReference>
<comment type="similarity">
    <text evidence="5">Belongs to the 4-toluene sulfonate uptake permease (TSUP) (TC 2.A.102) family.</text>
</comment>
<keyword evidence="5" id="KW-1003">Cell membrane</keyword>
<protein>
    <recommendedName>
        <fullName evidence="5">Probable membrane transporter protein</fullName>
    </recommendedName>
</protein>
<dbReference type="EMBL" id="JABANE010000006">
    <property type="protein sequence ID" value="NME66962.1"/>
    <property type="molecule type" value="Genomic_DNA"/>
</dbReference>
<dbReference type="InterPro" id="IPR051598">
    <property type="entry name" value="TSUP/Inactive_protease-like"/>
</dbReference>
<evidence type="ECO:0000313" key="7">
    <source>
        <dbReference type="Proteomes" id="UP000576082"/>
    </source>
</evidence>
<dbReference type="Pfam" id="PF01925">
    <property type="entry name" value="TauE"/>
    <property type="match status" value="1"/>
</dbReference>
<feature type="transmembrane region" description="Helical" evidence="5">
    <location>
        <begin position="175"/>
        <end position="196"/>
    </location>
</feature>
<dbReference type="Proteomes" id="UP000576082">
    <property type="component" value="Unassembled WGS sequence"/>
</dbReference>
<feature type="transmembrane region" description="Helical" evidence="5">
    <location>
        <begin position="77"/>
        <end position="96"/>
    </location>
</feature>
<evidence type="ECO:0000313" key="6">
    <source>
        <dbReference type="EMBL" id="NME66962.1"/>
    </source>
</evidence>
<proteinExistence type="inferred from homology"/>
<keyword evidence="2 5" id="KW-0812">Transmembrane</keyword>
<gene>
    <name evidence="6" type="ORF">HHU12_03190</name>
</gene>
<comment type="caution">
    <text evidence="6">The sequence shown here is derived from an EMBL/GenBank/DDBJ whole genome shotgun (WGS) entry which is preliminary data.</text>
</comment>
<dbReference type="InterPro" id="IPR002781">
    <property type="entry name" value="TM_pro_TauE-like"/>
</dbReference>
<name>A0A7X9RT95_9BACT</name>
<organism evidence="6 7">
    <name type="scientific">Flammeovirga aprica JL-4</name>
    <dbReference type="NCBI Taxonomy" id="694437"/>
    <lineage>
        <taxon>Bacteria</taxon>
        <taxon>Pseudomonadati</taxon>
        <taxon>Bacteroidota</taxon>
        <taxon>Cytophagia</taxon>
        <taxon>Cytophagales</taxon>
        <taxon>Flammeovirgaceae</taxon>
        <taxon>Flammeovirga</taxon>
    </lineage>
</organism>
<evidence type="ECO:0000256" key="5">
    <source>
        <dbReference type="RuleBase" id="RU363041"/>
    </source>
</evidence>
<feature type="transmembrane region" description="Helical" evidence="5">
    <location>
        <begin position="203"/>
        <end position="220"/>
    </location>
</feature>
<keyword evidence="4 5" id="KW-0472">Membrane</keyword>
<evidence type="ECO:0000256" key="3">
    <source>
        <dbReference type="ARBA" id="ARBA00022989"/>
    </source>
</evidence>
<dbReference type="GO" id="GO:0005886">
    <property type="term" value="C:plasma membrane"/>
    <property type="evidence" value="ECO:0007669"/>
    <property type="project" value="UniProtKB-SubCell"/>
</dbReference>
<feature type="transmembrane region" description="Helical" evidence="5">
    <location>
        <begin position="140"/>
        <end position="169"/>
    </location>
</feature>
<keyword evidence="3 5" id="KW-1133">Transmembrane helix</keyword>
<feature type="transmembrane region" description="Helical" evidence="5">
    <location>
        <begin position="9"/>
        <end position="38"/>
    </location>
</feature>
<dbReference type="PANTHER" id="PTHR43701">
    <property type="entry name" value="MEMBRANE TRANSPORTER PROTEIN MJ0441-RELATED"/>
    <property type="match status" value="1"/>
</dbReference>